<protein>
    <submittedName>
        <fullName evidence="7">Sodium-independent anion transporter</fullName>
    </submittedName>
</protein>
<proteinExistence type="predicted"/>
<keyword evidence="2 5" id="KW-0812">Transmembrane</keyword>
<dbReference type="InterPro" id="IPR011547">
    <property type="entry name" value="SLC26A/SulP_dom"/>
</dbReference>
<dbReference type="EMBL" id="NRRY01000038">
    <property type="protein sequence ID" value="MBK1620385.1"/>
    <property type="molecule type" value="Genomic_DNA"/>
</dbReference>
<comment type="caution">
    <text evidence="7">The sequence shown here is derived from an EMBL/GenBank/DDBJ whole genome shotgun (WGS) entry which is preliminary data.</text>
</comment>
<keyword evidence="3 5" id="KW-1133">Transmembrane helix</keyword>
<evidence type="ECO:0000259" key="6">
    <source>
        <dbReference type="PROSITE" id="PS50801"/>
    </source>
</evidence>
<dbReference type="SUPFAM" id="SSF52091">
    <property type="entry name" value="SpoIIaa-like"/>
    <property type="match status" value="1"/>
</dbReference>
<dbReference type="InterPro" id="IPR036513">
    <property type="entry name" value="STAS_dom_sf"/>
</dbReference>
<evidence type="ECO:0000256" key="2">
    <source>
        <dbReference type="ARBA" id="ARBA00022692"/>
    </source>
</evidence>
<dbReference type="Pfam" id="PF00916">
    <property type="entry name" value="Sulfate_transp"/>
    <property type="match status" value="1"/>
</dbReference>
<evidence type="ECO:0000256" key="4">
    <source>
        <dbReference type="ARBA" id="ARBA00023136"/>
    </source>
</evidence>
<dbReference type="Proteomes" id="UP001138768">
    <property type="component" value="Unassembled WGS sequence"/>
</dbReference>
<dbReference type="GO" id="GO:0055085">
    <property type="term" value="P:transmembrane transport"/>
    <property type="evidence" value="ECO:0007669"/>
    <property type="project" value="InterPro"/>
</dbReference>
<evidence type="ECO:0000256" key="3">
    <source>
        <dbReference type="ARBA" id="ARBA00022989"/>
    </source>
</evidence>
<dbReference type="Gene3D" id="3.30.750.24">
    <property type="entry name" value="STAS domain"/>
    <property type="match status" value="1"/>
</dbReference>
<feature type="domain" description="STAS" evidence="6">
    <location>
        <begin position="441"/>
        <end position="551"/>
    </location>
</feature>
<name>A0A9X1B5C7_9GAMM</name>
<dbReference type="PANTHER" id="PTHR11814">
    <property type="entry name" value="SULFATE TRANSPORTER"/>
    <property type="match status" value="1"/>
</dbReference>
<feature type="transmembrane region" description="Helical" evidence="5">
    <location>
        <begin position="92"/>
        <end position="112"/>
    </location>
</feature>
<dbReference type="Pfam" id="PF01740">
    <property type="entry name" value="STAS"/>
    <property type="match status" value="1"/>
</dbReference>
<evidence type="ECO:0000256" key="5">
    <source>
        <dbReference type="SAM" id="Phobius"/>
    </source>
</evidence>
<gene>
    <name evidence="7" type="ORF">CKO42_18455</name>
</gene>
<dbReference type="AlphaFoldDB" id="A0A9X1B5C7"/>
<dbReference type="RefSeq" id="WP_200247272.1">
    <property type="nucleotide sequence ID" value="NZ_NRRY01000038.1"/>
</dbReference>
<feature type="transmembrane region" description="Helical" evidence="5">
    <location>
        <begin position="43"/>
        <end position="61"/>
    </location>
</feature>
<comment type="subcellular location">
    <subcellularLocation>
        <location evidence="1">Membrane</location>
        <topology evidence="1">Multi-pass membrane protein</topology>
    </subcellularLocation>
</comment>
<dbReference type="PROSITE" id="PS50801">
    <property type="entry name" value="STAS"/>
    <property type="match status" value="1"/>
</dbReference>
<dbReference type="InterPro" id="IPR002645">
    <property type="entry name" value="STAS_dom"/>
</dbReference>
<sequence>MRVFNQINLKHLKGDLFGGVTAAVIALPMALAFGVASGAGAEAGLYGAVLIGLFAALFGGTPTLISEPTGPMTVVFTAVIATMMAANPELGMAMAFTTVMLTGVFQVIFGALKLGRYVTMMPYTVISGFMSGIGFILIIIQLPPLLGYASPPGGVLGSLTAIPGFIANIKPAEASLGLLSLAILLLMPKHLRRFVPPQLLALIAGTLLAIFVLPQLFSGETYRAIGSVPGGLPTLQLPTFTTAQWQTIVINALVLALLGSIDALLTSVIADSLTRTQHNSDKELMGQGLGNLASGLFGGLPGAGATMGTVVNIQTGGRTALSGLTRALILAVVVFGASGLVEPIPKAVLAGIAIKVGIDIIDWGFLRRAHKVSIRGALIMYGVIAMTVFVDLITAVGIGLFVANVLTIRRLADLQSEGVRVLGLPHTDDGLDCPNASPEDVRILRDPSNGVVMLCLSGPLIFGAAKAVTRQQNDLLSARSLIIDLTEVPHIGVTTSLAVETVAREAVEHGCRVYFAGIHDQPRQRFENLGLNRIIPVENWIDSRSAALKRAVAERAGRLLSDRS</sequence>
<feature type="transmembrane region" description="Helical" evidence="5">
    <location>
        <begin position="16"/>
        <end position="37"/>
    </location>
</feature>
<dbReference type="GO" id="GO:0016020">
    <property type="term" value="C:membrane"/>
    <property type="evidence" value="ECO:0007669"/>
    <property type="project" value="UniProtKB-SubCell"/>
</dbReference>
<keyword evidence="8" id="KW-1185">Reference proteome</keyword>
<evidence type="ECO:0000256" key="1">
    <source>
        <dbReference type="ARBA" id="ARBA00004141"/>
    </source>
</evidence>
<feature type="transmembrane region" description="Helical" evidence="5">
    <location>
        <begin position="323"/>
        <end position="341"/>
    </location>
</feature>
<feature type="transmembrane region" description="Helical" evidence="5">
    <location>
        <begin position="378"/>
        <end position="403"/>
    </location>
</feature>
<dbReference type="InterPro" id="IPR001902">
    <property type="entry name" value="SLC26A/SulP_fam"/>
</dbReference>
<evidence type="ECO:0000313" key="7">
    <source>
        <dbReference type="EMBL" id="MBK1620385.1"/>
    </source>
</evidence>
<evidence type="ECO:0000313" key="8">
    <source>
        <dbReference type="Proteomes" id="UP001138768"/>
    </source>
</evidence>
<accession>A0A9X1B5C7</accession>
<feature type="transmembrane region" description="Helical" evidence="5">
    <location>
        <begin position="199"/>
        <end position="217"/>
    </location>
</feature>
<feature type="transmembrane region" description="Helical" evidence="5">
    <location>
        <begin position="347"/>
        <end position="366"/>
    </location>
</feature>
<organism evidence="7 8">
    <name type="scientific">Lamprobacter modestohalophilus</name>
    <dbReference type="NCBI Taxonomy" id="1064514"/>
    <lineage>
        <taxon>Bacteria</taxon>
        <taxon>Pseudomonadati</taxon>
        <taxon>Pseudomonadota</taxon>
        <taxon>Gammaproteobacteria</taxon>
        <taxon>Chromatiales</taxon>
        <taxon>Chromatiaceae</taxon>
        <taxon>Lamprobacter</taxon>
    </lineage>
</organism>
<keyword evidence="4 5" id="KW-0472">Membrane</keyword>
<reference evidence="7 8" key="1">
    <citation type="journal article" date="2020" name="Microorganisms">
        <title>Osmotic Adaptation and Compatible Solute Biosynthesis of Phototrophic Bacteria as Revealed from Genome Analyses.</title>
        <authorList>
            <person name="Imhoff J.F."/>
            <person name="Rahn T."/>
            <person name="Kunzel S."/>
            <person name="Keller A."/>
            <person name="Neulinger S.C."/>
        </authorList>
    </citation>
    <scope>NUCLEOTIDE SEQUENCE [LARGE SCALE GENOMIC DNA]</scope>
    <source>
        <strain evidence="7 8">DSM 25653</strain>
    </source>
</reference>
<feature type="transmembrane region" description="Helical" evidence="5">
    <location>
        <begin position="248"/>
        <end position="270"/>
    </location>
</feature>
<feature type="transmembrane region" description="Helical" evidence="5">
    <location>
        <begin position="124"/>
        <end position="142"/>
    </location>
</feature>
<dbReference type="CDD" id="cd07042">
    <property type="entry name" value="STAS_SulP_like_sulfate_transporter"/>
    <property type="match status" value="1"/>
</dbReference>